<proteinExistence type="predicted"/>
<reference evidence="1" key="1">
    <citation type="submission" date="2014-09" db="EMBL/GenBank/DDBJ databases">
        <authorList>
            <person name="Magalhaes I.L.F."/>
            <person name="Oliveira U."/>
            <person name="Santos F.R."/>
            <person name="Vidigal T.H.D.A."/>
            <person name="Brescovit A.D."/>
            <person name="Santos A.J."/>
        </authorList>
    </citation>
    <scope>NUCLEOTIDE SEQUENCE</scope>
    <source>
        <tissue evidence="1">Shoot tissue taken approximately 20 cm above the soil surface</tissue>
    </source>
</reference>
<name>A0A0A9EG80_ARUDO</name>
<dbReference type="EMBL" id="GBRH01198136">
    <property type="protein sequence ID" value="JAD99759.1"/>
    <property type="molecule type" value="Transcribed_RNA"/>
</dbReference>
<protein>
    <submittedName>
        <fullName evidence="1">Uncharacterized protein</fullName>
    </submittedName>
</protein>
<reference evidence="1" key="2">
    <citation type="journal article" date="2015" name="Data Brief">
        <title>Shoot transcriptome of the giant reed, Arundo donax.</title>
        <authorList>
            <person name="Barrero R.A."/>
            <person name="Guerrero F.D."/>
            <person name="Moolhuijzen P."/>
            <person name="Goolsby J.A."/>
            <person name="Tidwell J."/>
            <person name="Bellgard S.E."/>
            <person name="Bellgard M.I."/>
        </authorList>
    </citation>
    <scope>NUCLEOTIDE SEQUENCE</scope>
    <source>
        <tissue evidence="1">Shoot tissue taken approximately 20 cm above the soil surface</tissue>
    </source>
</reference>
<dbReference type="AlphaFoldDB" id="A0A0A9EG80"/>
<sequence length="46" mass="5277">MYPCKFLRENTILLAVNVILDEMQVGYVNWPSIGFNQDPILCHPLA</sequence>
<evidence type="ECO:0000313" key="1">
    <source>
        <dbReference type="EMBL" id="JAD99759.1"/>
    </source>
</evidence>
<organism evidence="1">
    <name type="scientific">Arundo donax</name>
    <name type="common">Giant reed</name>
    <name type="synonym">Donax arundinaceus</name>
    <dbReference type="NCBI Taxonomy" id="35708"/>
    <lineage>
        <taxon>Eukaryota</taxon>
        <taxon>Viridiplantae</taxon>
        <taxon>Streptophyta</taxon>
        <taxon>Embryophyta</taxon>
        <taxon>Tracheophyta</taxon>
        <taxon>Spermatophyta</taxon>
        <taxon>Magnoliopsida</taxon>
        <taxon>Liliopsida</taxon>
        <taxon>Poales</taxon>
        <taxon>Poaceae</taxon>
        <taxon>PACMAD clade</taxon>
        <taxon>Arundinoideae</taxon>
        <taxon>Arundineae</taxon>
        <taxon>Arundo</taxon>
    </lineage>
</organism>
<accession>A0A0A9EG80</accession>